<feature type="region of interest" description="Disordered" evidence="1">
    <location>
        <begin position="1"/>
        <end position="37"/>
    </location>
</feature>
<dbReference type="InterPro" id="IPR009325">
    <property type="entry name" value="DUF983"/>
</dbReference>
<sequence>MDGKLDDVEAGPGSADMRRDAAMPAAATPEGAATATDAQLARRSAPNLWLGLRRGGSRACPACGEGRLFRGYLAVIPTCPVCANDNEQYPSDDFAPYVTMFLVLHLMVPVLLAVDRAWSMPMGVEMAIALPLFAFSTLGLLPFAKGAVIGFAWSRGVTRKPVAFSNSA</sequence>
<evidence type="ECO:0000313" key="3">
    <source>
        <dbReference type="EMBL" id="MBK1656890.1"/>
    </source>
</evidence>
<feature type="transmembrane region" description="Helical" evidence="2">
    <location>
        <begin position="94"/>
        <end position="114"/>
    </location>
</feature>
<keyword evidence="2" id="KW-1133">Transmembrane helix</keyword>
<evidence type="ECO:0000256" key="2">
    <source>
        <dbReference type="SAM" id="Phobius"/>
    </source>
</evidence>
<organism evidence="3 4">
    <name type="scientific">Paracraurococcus ruber</name>
    <dbReference type="NCBI Taxonomy" id="77675"/>
    <lineage>
        <taxon>Bacteria</taxon>
        <taxon>Pseudomonadati</taxon>
        <taxon>Pseudomonadota</taxon>
        <taxon>Alphaproteobacteria</taxon>
        <taxon>Acetobacterales</taxon>
        <taxon>Roseomonadaceae</taxon>
        <taxon>Paracraurococcus</taxon>
    </lineage>
</organism>
<gene>
    <name evidence="3" type="ORF">CKO45_01450</name>
</gene>
<feature type="compositionally biased region" description="Low complexity" evidence="1">
    <location>
        <begin position="22"/>
        <end position="37"/>
    </location>
</feature>
<dbReference type="Pfam" id="PF06170">
    <property type="entry name" value="DUF983"/>
    <property type="match status" value="1"/>
</dbReference>
<evidence type="ECO:0000313" key="4">
    <source>
        <dbReference type="Proteomes" id="UP000697995"/>
    </source>
</evidence>
<dbReference type="Proteomes" id="UP000697995">
    <property type="component" value="Unassembled WGS sequence"/>
</dbReference>
<dbReference type="RefSeq" id="WP_133218370.1">
    <property type="nucleotide sequence ID" value="NZ_NRSG01000005.1"/>
</dbReference>
<comment type="caution">
    <text evidence="3">The sequence shown here is derived from an EMBL/GenBank/DDBJ whole genome shotgun (WGS) entry which is preliminary data.</text>
</comment>
<reference evidence="3 4" key="1">
    <citation type="journal article" date="2020" name="Microorganisms">
        <title>Osmotic Adaptation and Compatible Solute Biosynthesis of Phototrophic Bacteria as Revealed from Genome Analyses.</title>
        <authorList>
            <person name="Imhoff J.F."/>
            <person name="Rahn T."/>
            <person name="Kunzel S."/>
            <person name="Keller A."/>
            <person name="Neulinger S.C."/>
        </authorList>
    </citation>
    <scope>NUCLEOTIDE SEQUENCE [LARGE SCALE GENOMIC DNA]</scope>
    <source>
        <strain evidence="3 4">DSM 15382</strain>
    </source>
</reference>
<name>A0ABS1CR35_9PROT</name>
<evidence type="ECO:0000256" key="1">
    <source>
        <dbReference type="SAM" id="MobiDB-lite"/>
    </source>
</evidence>
<dbReference type="EMBL" id="NRSG01000005">
    <property type="protein sequence ID" value="MBK1656890.1"/>
    <property type="molecule type" value="Genomic_DNA"/>
</dbReference>
<keyword evidence="2" id="KW-0812">Transmembrane</keyword>
<proteinExistence type="predicted"/>
<feature type="transmembrane region" description="Helical" evidence="2">
    <location>
        <begin position="126"/>
        <end position="153"/>
    </location>
</feature>
<protein>
    <recommendedName>
        <fullName evidence="5">DUF983 domain-containing protein</fullName>
    </recommendedName>
</protein>
<accession>A0ABS1CR35</accession>
<evidence type="ECO:0008006" key="5">
    <source>
        <dbReference type="Google" id="ProtNLM"/>
    </source>
</evidence>
<keyword evidence="2" id="KW-0472">Membrane</keyword>
<keyword evidence="4" id="KW-1185">Reference proteome</keyword>